<name>A0A7T1AK19_ATRLM</name>
<dbReference type="Pfam" id="PF17820">
    <property type="entry name" value="PDZ_6"/>
    <property type="match status" value="1"/>
</dbReference>
<feature type="domain" description="PDZ" evidence="6">
    <location>
        <begin position="97"/>
        <end position="165"/>
    </location>
</feature>
<organism evidence="7 8">
    <name type="scientific">Atribacter laminatus</name>
    <dbReference type="NCBI Taxonomy" id="2847778"/>
    <lineage>
        <taxon>Bacteria</taxon>
        <taxon>Pseudomonadati</taxon>
        <taxon>Atribacterota</taxon>
        <taxon>Atribacteria</taxon>
        <taxon>Atribacterales</taxon>
        <taxon>Atribacteraceae</taxon>
        <taxon>Atribacter</taxon>
    </lineage>
</organism>
<comment type="similarity">
    <text evidence="1 5">Belongs to the peptidase S41A family.</text>
</comment>
<dbReference type="SMART" id="SM00228">
    <property type="entry name" value="PDZ"/>
    <property type="match status" value="1"/>
</dbReference>
<evidence type="ECO:0000256" key="2">
    <source>
        <dbReference type="ARBA" id="ARBA00022670"/>
    </source>
</evidence>
<dbReference type="InterPro" id="IPR001478">
    <property type="entry name" value="PDZ"/>
</dbReference>
<dbReference type="Gene3D" id="2.30.42.10">
    <property type="match status" value="1"/>
</dbReference>
<dbReference type="InterPro" id="IPR041489">
    <property type="entry name" value="PDZ_6"/>
</dbReference>
<dbReference type="InterPro" id="IPR004447">
    <property type="entry name" value="Peptidase_S41A"/>
</dbReference>
<dbReference type="InterPro" id="IPR029045">
    <property type="entry name" value="ClpP/crotonase-like_dom_sf"/>
</dbReference>
<dbReference type="Pfam" id="PF22694">
    <property type="entry name" value="CtpB_N-like"/>
    <property type="match status" value="1"/>
</dbReference>
<protein>
    <submittedName>
        <fullName evidence="7">Carboxy-terminal processing protease CtpA</fullName>
        <ecNumber evidence="7">3.4.21.102</ecNumber>
    </submittedName>
</protein>
<dbReference type="CDD" id="cd07560">
    <property type="entry name" value="Peptidase_S41_CPP"/>
    <property type="match status" value="1"/>
</dbReference>
<dbReference type="InterPro" id="IPR005151">
    <property type="entry name" value="Tail-specific_protease"/>
</dbReference>
<dbReference type="GO" id="GO:0004252">
    <property type="term" value="F:serine-type endopeptidase activity"/>
    <property type="evidence" value="ECO:0007669"/>
    <property type="project" value="UniProtKB-EC"/>
</dbReference>
<dbReference type="Proteomes" id="UP000594463">
    <property type="component" value="Chromosome"/>
</dbReference>
<keyword evidence="3 5" id="KW-0378">Hydrolase</keyword>
<dbReference type="NCBIfam" id="TIGR00225">
    <property type="entry name" value="prc"/>
    <property type="match status" value="1"/>
</dbReference>
<dbReference type="FunFam" id="2.30.42.10:FF:000063">
    <property type="entry name" value="Peptidase, S41 family"/>
    <property type="match status" value="1"/>
</dbReference>
<reference evidence="7 8" key="1">
    <citation type="journal article" date="2021" name="Nat. Commun.">
        <title>Isolation of a member of the candidate phylum Atribacteria reveals a unique cell membrane structure.</title>
        <authorList>
            <person name="Taiki K."/>
            <person name="Nobu M.K."/>
            <person name="Kusada H."/>
            <person name="Meng X.-Y."/>
            <person name="Hosoki N."/>
            <person name="Uematsu K."/>
            <person name="Yoshioka H."/>
            <person name="Kamagata Y."/>
            <person name="Tamaki H."/>
        </authorList>
    </citation>
    <scope>NUCLEOTIDE SEQUENCE [LARGE SCALE GENOMIC DNA]</scope>
    <source>
        <strain evidence="7 8">RT761</strain>
    </source>
</reference>
<evidence type="ECO:0000256" key="5">
    <source>
        <dbReference type="RuleBase" id="RU004404"/>
    </source>
</evidence>
<dbReference type="AlphaFoldDB" id="A0A7T1AK19"/>
<dbReference type="GO" id="GO:0006508">
    <property type="term" value="P:proteolysis"/>
    <property type="evidence" value="ECO:0007669"/>
    <property type="project" value="UniProtKB-KW"/>
</dbReference>
<dbReference type="InterPro" id="IPR055210">
    <property type="entry name" value="CtpA/B_N"/>
</dbReference>
<evidence type="ECO:0000256" key="3">
    <source>
        <dbReference type="ARBA" id="ARBA00022801"/>
    </source>
</evidence>
<dbReference type="Pfam" id="PF03572">
    <property type="entry name" value="Peptidase_S41"/>
    <property type="match status" value="1"/>
</dbReference>
<sequence>MNNLQKKRLAIWVVIIAVLLGLIVVTSVQANRYDTYFSTEIESDKWQPLLETIYLIKNQYYSEKEIDENDLMEEAIRGVLKATGDPYARYLNEEDLKIETSDRIEGEFSGLGIVIAIKDDKLTIITPYQGSPASQAGVKAGDVISQIDGESTSGMPLDESVRRLRGDRGTKVVLQLQREGIADPITVTVIRDIIKIKSVEFELLEEGIGLIRIIEYHGRTNVEVEDAIKQLKLLEVKGLVIDLRNNPGGLLSSAIICSGLFVPRDTSILFIEDRNGNRESLENPVEKIVDLPMVALINKGTASGAEIMAGIFRDILKTPLIGETTFGKGVVQQIFPLSHQGGVIFTISKYYLPDGTDIDGEGIQPEVVVENEEEQIDIAIQELKRIINEKENNVPE</sequence>
<dbReference type="EC" id="3.4.21.102" evidence="7"/>
<accession>A0A7T1AK19</accession>
<keyword evidence="8" id="KW-1185">Reference proteome</keyword>
<dbReference type="PANTHER" id="PTHR32060:SF30">
    <property type="entry name" value="CARBOXY-TERMINAL PROCESSING PROTEASE CTPA"/>
    <property type="match status" value="1"/>
</dbReference>
<dbReference type="Gene3D" id="3.90.226.10">
    <property type="entry name" value="2-enoyl-CoA Hydratase, Chain A, domain 1"/>
    <property type="match status" value="1"/>
</dbReference>
<dbReference type="CDD" id="cd06782">
    <property type="entry name" value="cpPDZ_CPP-like"/>
    <property type="match status" value="1"/>
</dbReference>
<evidence type="ECO:0000313" key="7">
    <source>
        <dbReference type="EMBL" id="QPM67346.1"/>
    </source>
</evidence>
<dbReference type="SUPFAM" id="SSF52096">
    <property type="entry name" value="ClpP/crotonase"/>
    <property type="match status" value="1"/>
</dbReference>
<evidence type="ECO:0000256" key="4">
    <source>
        <dbReference type="ARBA" id="ARBA00022825"/>
    </source>
</evidence>
<dbReference type="GO" id="GO:0007165">
    <property type="term" value="P:signal transduction"/>
    <property type="evidence" value="ECO:0007669"/>
    <property type="project" value="TreeGrafter"/>
</dbReference>
<evidence type="ECO:0000259" key="6">
    <source>
        <dbReference type="PROSITE" id="PS50106"/>
    </source>
</evidence>
<dbReference type="KEGG" id="alam:RT761_00549"/>
<proteinExistence type="inferred from homology"/>
<gene>
    <name evidence="7" type="primary">ctpA</name>
    <name evidence="7" type="ORF">RT761_00549</name>
</gene>
<dbReference type="PANTHER" id="PTHR32060">
    <property type="entry name" value="TAIL-SPECIFIC PROTEASE"/>
    <property type="match status" value="1"/>
</dbReference>
<dbReference type="GO" id="GO:0030288">
    <property type="term" value="C:outer membrane-bounded periplasmic space"/>
    <property type="evidence" value="ECO:0007669"/>
    <property type="project" value="TreeGrafter"/>
</dbReference>
<dbReference type="PROSITE" id="PS50106">
    <property type="entry name" value="PDZ"/>
    <property type="match status" value="1"/>
</dbReference>
<keyword evidence="4 5" id="KW-0720">Serine protease</keyword>
<dbReference type="RefSeq" id="WP_218112554.1">
    <property type="nucleotide sequence ID" value="NZ_CP065383.1"/>
</dbReference>
<dbReference type="EMBL" id="CP065383">
    <property type="protein sequence ID" value="QPM67346.1"/>
    <property type="molecule type" value="Genomic_DNA"/>
</dbReference>
<evidence type="ECO:0000313" key="8">
    <source>
        <dbReference type="Proteomes" id="UP000594463"/>
    </source>
</evidence>
<dbReference type="Gene3D" id="3.30.750.44">
    <property type="match status" value="1"/>
</dbReference>
<dbReference type="InterPro" id="IPR036034">
    <property type="entry name" value="PDZ_sf"/>
</dbReference>
<dbReference type="SUPFAM" id="SSF50156">
    <property type="entry name" value="PDZ domain-like"/>
    <property type="match status" value="1"/>
</dbReference>
<evidence type="ECO:0000256" key="1">
    <source>
        <dbReference type="ARBA" id="ARBA00009179"/>
    </source>
</evidence>
<dbReference type="SMART" id="SM00245">
    <property type="entry name" value="TSPc"/>
    <property type="match status" value="1"/>
</dbReference>
<keyword evidence="2 5" id="KW-0645">Protease</keyword>